<gene>
    <name evidence="3" type="ORF">S12H4_62239</name>
</gene>
<proteinExistence type="predicted"/>
<name>X1UIA0_9ZZZZ</name>
<dbReference type="AlphaFoldDB" id="X1UIA0"/>
<dbReference type="PANTHER" id="PTHR42204:SF1">
    <property type="entry name" value="INTEGRAL MEMBRANE PROTEIN"/>
    <property type="match status" value="1"/>
</dbReference>
<evidence type="ECO:0000313" key="3">
    <source>
        <dbReference type="EMBL" id="GAJ17264.1"/>
    </source>
</evidence>
<protein>
    <recommendedName>
        <fullName evidence="2">DUF112 domain-containing protein</fullName>
    </recommendedName>
</protein>
<feature type="non-terminal residue" evidence="3">
    <location>
        <position position="90"/>
    </location>
</feature>
<comment type="caution">
    <text evidence="3">The sequence shown here is derived from an EMBL/GenBank/DDBJ whole genome shotgun (WGS) entry which is preliminary data.</text>
</comment>
<reference evidence="3" key="1">
    <citation type="journal article" date="2014" name="Front. Microbiol.">
        <title>High frequency of phylogenetically diverse reductive dehalogenase-homologous genes in deep subseafloor sedimentary metagenomes.</title>
        <authorList>
            <person name="Kawai M."/>
            <person name="Futagami T."/>
            <person name="Toyoda A."/>
            <person name="Takaki Y."/>
            <person name="Nishi S."/>
            <person name="Hori S."/>
            <person name="Arai W."/>
            <person name="Tsubouchi T."/>
            <person name="Morono Y."/>
            <person name="Uchiyama I."/>
            <person name="Ito T."/>
            <person name="Fujiyama A."/>
            <person name="Inagaki F."/>
            <person name="Takami H."/>
        </authorList>
    </citation>
    <scope>NUCLEOTIDE SEQUENCE</scope>
    <source>
        <strain evidence="3">Expedition CK06-06</strain>
    </source>
</reference>
<feature type="transmembrane region" description="Helical" evidence="1">
    <location>
        <begin position="30"/>
        <end position="50"/>
    </location>
</feature>
<keyword evidence="1" id="KW-1133">Transmembrane helix</keyword>
<keyword evidence="1" id="KW-0472">Membrane</keyword>
<dbReference type="InterPro" id="IPR002823">
    <property type="entry name" value="DUF112_TM"/>
</dbReference>
<evidence type="ECO:0000256" key="1">
    <source>
        <dbReference type="SAM" id="Phobius"/>
    </source>
</evidence>
<feature type="domain" description="DUF112" evidence="2">
    <location>
        <begin position="1"/>
        <end position="85"/>
    </location>
</feature>
<feature type="transmembrane region" description="Helical" evidence="1">
    <location>
        <begin position="62"/>
        <end position="79"/>
    </location>
</feature>
<dbReference type="EMBL" id="BARW01041654">
    <property type="protein sequence ID" value="GAJ17264.1"/>
    <property type="molecule type" value="Genomic_DNA"/>
</dbReference>
<feature type="non-terminal residue" evidence="3">
    <location>
        <position position="1"/>
    </location>
</feature>
<accession>X1UIA0</accession>
<evidence type="ECO:0000259" key="2">
    <source>
        <dbReference type="Pfam" id="PF01970"/>
    </source>
</evidence>
<dbReference type="Pfam" id="PF01970">
    <property type="entry name" value="TctA"/>
    <property type="match status" value="1"/>
</dbReference>
<sequence length="90" mass="9987">SIFLGCPDTDTELSILPGHELLKKGKGYEAICLTTFGSLAAVFVLIFLAFPVANLLERFYDFLKILIPGLLILVSFFLISSEKKMKYALV</sequence>
<organism evidence="3">
    <name type="scientific">marine sediment metagenome</name>
    <dbReference type="NCBI Taxonomy" id="412755"/>
    <lineage>
        <taxon>unclassified sequences</taxon>
        <taxon>metagenomes</taxon>
        <taxon>ecological metagenomes</taxon>
    </lineage>
</organism>
<dbReference type="PANTHER" id="PTHR42204">
    <property type="entry name" value="INTEGRAL MEMBRANE PROTEIN"/>
    <property type="match status" value="1"/>
</dbReference>
<keyword evidence="1" id="KW-0812">Transmembrane</keyword>